<evidence type="ECO:0000313" key="7">
    <source>
        <dbReference type="Proteomes" id="UP000574390"/>
    </source>
</evidence>
<keyword evidence="2 5" id="KW-0812">Transmembrane</keyword>
<protein>
    <submittedName>
        <fullName evidence="6">Uncharacterized protein</fullName>
    </submittedName>
</protein>
<keyword evidence="3 5" id="KW-1133">Transmembrane helix</keyword>
<gene>
    <name evidence="6" type="ORF">FOZ62_007755</name>
</gene>
<organism evidence="6 7">
    <name type="scientific">Perkinsus olseni</name>
    <name type="common">Perkinsus atlanticus</name>
    <dbReference type="NCBI Taxonomy" id="32597"/>
    <lineage>
        <taxon>Eukaryota</taxon>
        <taxon>Sar</taxon>
        <taxon>Alveolata</taxon>
        <taxon>Perkinsozoa</taxon>
        <taxon>Perkinsea</taxon>
        <taxon>Perkinsida</taxon>
        <taxon>Perkinsidae</taxon>
        <taxon>Perkinsus</taxon>
    </lineage>
</organism>
<accession>A0A7J6RAC5</accession>
<keyword evidence="4 5" id="KW-0472">Membrane</keyword>
<name>A0A7J6RAC5_PEROL</name>
<evidence type="ECO:0000313" key="6">
    <source>
        <dbReference type="EMBL" id="KAF4717322.1"/>
    </source>
</evidence>
<comment type="subcellular location">
    <subcellularLocation>
        <location evidence="1">Endomembrane system</location>
        <topology evidence="1">Multi-pass membrane protein</topology>
    </subcellularLocation>
</comment>
<dbReference type="Proteomes" id="UP000574390">
    <property type="component" value="Unassembled WGS sequence"/>
</dbReference>
<evidence type="ECO:0000256" key="1">
    <source>
        <dbReference type="ARBA" id="ARBA00004127"/>
    </source>
</evidence>
<dbReference type="GO" id="GO:0016020">
    <property type="term" value="C:membrane"/>
    <property type="evidence" value="ECO:0007669"/>
    <property type="project" value="InterPro"/>
</dbReference>
<sequence length="139" mass="15438">MMLIGYNIGVTISRSSVTFFRIKRVWIPTVLQACNAVFWGFEATTHFIRNGLGLTGFYLYIPLAAIIGLMGGLSYANCMYQIQQKEEIPTDLRQLAVNLCFASSNIGIVLASGLDLWLANTALSQCNIYDCSKPPQIYN</sequence>
<evidence type="ECO:0000256" key="3">
    <source>
        <dbReference type="ARBA" id="ARBA00022989"/>
    </source>
</evidence>
<evidence type="ECO:0000256" key="4">
    <source>
        <dbReference type="ARBA" id="ARBA00023136"/>
    </source>
</evidence>
<comment type="caution">
    <text evidence="6">The sequence shown here is derived from an EMBL/GenBank/DDBJ whole genome shotgun (WGS) entry which is preliminary data.</text>
</comment>
<dbReference type="GO" id="GO:0012505">
    <property type="term" value="C:endomembrane system"/>
    <property type="evidence" value="ECO:0007669"/>
    <property type="project" value="UniProtKB-SubCell"/>
</dbReference>
<dbReference type="EMBL" id="JABANM010023779">
    <property type="protein sequence ID" value="KAF4717322.1"/>
    <property type="molecule type" value="Genomic_DNA"/>
</dbReference>
<feature type="transmembrane region" description="Helical" evidence="5">
    <location>
        <begin position="57"/>
        <end position="76"/>
    </location>
</feature>
<evidence type="ECO:0000256" key="2">
    <source>
        <dbReference type="ARBA" id="ARBA00022692"/>
    </source>
</evidence>
<dbReference type="Pfam" id="PF02487">
    <property type="entry name" value="CLN3"/>
    <property type="match status" value="1"/>
</dbReference>
<feature type="transmembrane region" description="Helical" evidence="5">
    <location>
        <begin position="96"/>
        <end position="118"/>
    </location>
</feature>
<proteinExistence type="predicted"/>
<dbReference type="AlphaFoldDB" id="A0A7J6RAC5"/>
<dbReference type="PANTHER" id="PTHR10981">
    <property type="entry name" value="BATTENIN"/>
    <property type="match status" value="1"/>
</dbReference>
<evidence type="ECO:0000256" key="5">
    <source>
        <dbReference type="SAM" id="Phobius"/>
    </source>
</evidence>
<reference evidence="6 7" key="1">
    <citation type="submission" date="2020-04" db="EMBL/GenBank/DDBJ databases">
        <title>Perkinsus olseni comparative genomics.</title>
        <authorList>
            <person name="Bogema D.R."/>
        </authorList>
    </citation>
    <scope>NUCLEOTIDE SEQUENCE [LARGE SCALE GENOMIC DNA]</scope>
    <source>
        <strain evidence="6">ATCC PRA-205</strain>
    </source>
</reference>
<dbReference type="InterPro" id="IPR003492">
    <property type="entry name" value="Battenin_disease_Cln3"/>
</dbReference>